<keyword evidence="4" id="KW-1185">Reference proteome</keyword>
<protein>
    <submittedName>
        <fullName evidence="3">Universal stress protein</fullName>
    </submittedName>
</protein>
<comment type="similarity">
    <text evidence="1">Belongs to the universal stress protein A family.</text>
</comment>
<dbReference type="InterPro" id="IPR006015">
    <property type="entry name" value="Universal_stress_UspA"/>
</dbReference>
<dbReference type="Gene3D" id="3.40.50.620">
    <property type="entry name" value="HUPs"/>
    <property type="match status" value="2"/>
</dbReference>
<dbReference type="PANTHER" id="PTHR46268">
    <property type="entry name" value="STRESS RESPONSE PROTEIN NHAX"/>
    <property type="match status" value="1"/>
</dbReference>
<accession>A0ABP5U0X3</accession>
<dbReference type="RefSeq" id="WP_344616469.1">
    <property type="nucleotide sequence ID" value="NZ_BAAARV010000065.1"/>
</dbReference>
<proteinExistence type="inferred from homology"/>
<reference evidence="4" key="1">
    <citation type="journal article" date="2019" name="Int. J. Syst. Evol. Microbiol.">
        <title>The Global Catalogue of Microorganisms (GCM) 10K type strain sequencing project: providing services to taxonomists for standard genome sequencing and annotation.</title>
        <authorList>
            <consortium name="The Broad Institute Genomics Platform"/>
            <consortium name="The Broad Institute Genome Sequencing Center for Infectious Disease"/>
            <person name="Wu L."/>
            <person name="Ma J."/>
        </authorList>
    </citation>
    <scope>NUCLEOTIDE SEQUENCE [LARGE SCALE GENOMIC DNA]</scope>
    <source>
        <strain evidence="4">JCM 3272</strain>
    </source>
</reference>
<feature type="domain" description="UspA" evidence="2">
    <location>
        <begin position="6"/>
        <end position="139"/>
    </location>
</feature>
<name>A0ABP5U0X3_9ACTN</name>
<dbReference type="PANTHER" id="PTHR46268:SF6">
    <property type="entry name" value="UNIVERSAL STRESS PROTEIN UP12"/>
    <property type="match status" value="1"/>
</dbReference>
<evidence type="ECO:0000259" key="2">
    <source>
        <dbReference type="Pfam" id="PF00582"/>
    </source>
</evidence>
<dbReference type="InterPro" id="IPR014729">
    <property type="entry name" value="Rossmann-like_a/b/a_fold"/>
</dbReference>
<dbReference type="PRINTS" id="PR01438">
    <property type="entry name" value="UNVRSLSTRESS"/>
</dbReference>
<organism evidence="3 4">
    <name type="scientific">Dactylosporangium salmoneum</name>
    <dbReference type="NCBI Taxonomy" id="53361"/>
    <lineage>
        <taxon>Bacteria</taxon>
        <taxon>Bacillati</taxon>
        <taxon>Actinomycetota</taxon>
        <taxon>Actinomycetes</taxon>
        <taxon>Micromonosporales</taxon>
        <taxon>Micromonosporaceae</taxon>
        <taxon>Dactylosporangium</taxon>
    </lineage>
</organism>
<dbReference type="SUPFAM" id="SSF52402">
    <property type="entry name" value="Adenine nucleotide alpha hydrolases-like"/>
    <property type="match status" value="2"/>
</dbReference>
<comment type="caution">
    <text evidence="3">The sequence shown here is derived from an EMBL/GenBank/DDBJ whole genome shotgun (WGS) entry which is preliminary data.</text>
</comment>
<dbReference type="Pfam" id="PF00582">
    <property type="entry name" value="Usp"/>
    <property type="match status" value="2"/>
</dbReference>
<evidence type="ECO:0000256" key="1">
    <source>
        <dbReference type="ARBA" id="ARBA00008791"/>
    </source>
</evidence>
<gene>
    <name evidence="3" type="ORF">GCM10010170_065790</name>
</gene>
<dbReference type="InterPro" id="IPR006016">
    <property type="entry name" value="UspA"/>
</dbReference>
<dbReference type="EMBL" id="BAAARV010000065">
    <property type="protein sequence ID" value="GAA2366767.1"/>
    <property type="molecule type" value="Genomic_DNA"/>
</dbReference>
<dbReference type="CDD" id="cd00293">
    <property type="entry name" value="USP-like"/>
    <property type="match status" value="1"/>
</dbReference>
<dbReference type="Proteomes" id="UP001501444">
    <property type="component" value="Unassembled WGS sequence"/>
</dbReference>
<evidence type="ECO:0000313" key="4">
    <source>
        <dbReference type="Proteomes" id="UP001501444"/>
    </source>
</evidence>
<feature type="domain" description="UspA" evidence="2">
    <location>
        <begin position="148"/>
        <end position="283"/>
    </location>
</feature>
<dbReference type="CDD" id="cd23659">
    <property type="entry name" value="USP_At3g01520-like"/>
    <property type="match status" value="1"/>
</dbReference>
<sequence>MAGGQVVVGVDGGEPSAEALRWAATTAARRGATLRILLAYRWRVPAALAPRGGLAEAARELADALVADWGRDAEAAVPGVDVRPAAVLGHPADVLLGVADEADLLVVGTRGRHRAASAMLGSISQQVATRASCPVAVVRGRAEPDGGVLVGVDDSASSGAALRLAFAEAERWGTELIAVRAIEPPLTPPALGLPPVLYDTAEAARALSESAAARVAETGREHPGVPWEFHGVTGDAGDVLCERSGRARLVVIGSRGHRGLAGLLLGSVGLYLLQRAECPVLVAHAEPRAEEAL</sequence>
<evidence type="ECO:0000313" key="3">
    <source>
        <dbReference type="EMBL" id="GAA2366767.1"/>
    </source>
</evidence>